<feature type="domain" description="Disease resistance N-terminal" evidence="7">
    <location>
        <begin position="12"/>
        <end position="102"/>
    </location>
</feature>
<dbReference type="InterPro" id="IPR041118">
    <property type="entry name" value="Rx_N"/>
</dbReference>
<evidence type="ECO:0000256" key="2">
    <source>
        <dbReference type="ARBA" id="ARBA00022614"/>
    </source>
</evidence>
<dbReference type="AlphaFoldDB" id="Q7G3C5"/>
<keyword evidence="5" id="KW-0611">Plant defense</keyword>
<feature type="compositionally biased region" description="Basic residues" evidence="6">
    <location>
        <begin position="128"/>
        <end position="138"/>
    </location>
</feature>
<evidence type="ECO:0000313" key="8">
    <source>
        <dbReference type="EMBL" id="AAM18729.1"/>
    </source>
</evidence>
<reference evidence="9" key="2">
    <citation type="journal article" date="2008" name="Nucleic Acids Res.">
        <title>The rice annotation project database (RAP-DB): 2008 update.</title>
        <authorList>
            <consortium name="The rice annotation project (RAP)"/>
        </authorList>
    </citation>
    <scope>GENOME REANNOTATION</scope>
    <source>
        <strain evidence="9">cv. Nipponbare</strain>
    </source>
</reference>
<evidence type="ECO:0000256" key="4">
    <source>
        <dbReference type="ARBA" id="ARBA00022741"/>
    </source>
</evidence>
<dbReference type="GO" id="GO:0000166">
    <property type="term" value="F:nucleotide binding"/>
    <property type="evidence" value="ECO:0007669"/>
    <property type="project" value="UniProtKB-KW"/>
</dbReference>
<evidence type="ECO:0000259" key="7">
    <source>
        <dbReference type="Pfam" id="PF18052"/>
    </source>
</evidence>
<dbReference type="EMBL" id="AC092548">
    <property type="protein sequence ID" value="AAM18729.1"/>
    <property type="molecule type" value="Genomic_DNA"/>
</dbReference>
<comment type="similarity">
    <text evidence="1">Belongs to the disease resistance NB-LRR family.</text>
</comment>
<dbReference type="PANTHER" id="PTHR19338:SF48">
    <property type="entry name" value="OS12G0166600 PROTEIN"/>
    <property type="match status" value="1"/>
</dbReference>
<dbReference type="PANTHER" id="PTHR19338">
    <property type="entry name" value="TRANSLOCASE OF INNER MITOCHONDRIAL MEMBRANE 13 HOMOLOG"/>
    <property type="match status" value="1"/>
</dbReference>
<keyword evidence="2" id="KW-0433">Leucine-rich repeat</keyword>
<sequence>MEMGFSAWTGAMGSLLRKLDSPPQAGDGGHMEAAYDGIHSFRDDIEESHGFLRKLSQLEETTMADKCWMKEVRELSYDVDDFLDEIALAAADNADAILIAGKVSKFRERAQEARQRRRRTRYGLCHHPTSRRSSRRRCSSTSITTRRPPPRFGADVEVAATDEVARWATDVGGEEWGLKVAGVVGAGGTEVLAWAKEKRPSVKNSWMIKEVDWGPYQDLLQVFFHFTTSLLVHRRQEIKFHTFWIRIRAS</sequence>
<reference evidence="9" key="1">
    <citation type="journal article" date="2005" name="Nature">
        <title>The map-based sequence of the rice genome.</title>
        <authorList>
            <consortium name="International rice genome sequencing project (IRGSP)"/>
            <person name="Matsumoto T."/>
            <person name="Wu J."/>
            <person name="Kanamori H."/>
            <person name="Katayose Y."/>
            <person name="Fujisawa M."/>
            <person name="Namiki N."/>
            <person name="Mizuno H."/>
            <person name="Yamamoto K."/>
            <person name="Antonio B.A."/>
            <person name="Baba T."/>
            <person name="Sakata K."/>
            <person name="Nagamura Y."/>
            <person name="Aoki H."/>
            <person name="Arikawa K."/>
            <person name="Arita K."/>
            <person name="Bito T."/>
            <person name="Chiden Y."/>
            <person name="Fujitsuka N."/>
            <person name="Fukunaka R."/>
            <person name="Hamada M."/>
            <person name="Harada C."/>
            <person name="Hayashi A."/>
            <person name="Hijishita S."/>
            <person name="Honda M."/>
            <person name="Hosokawa S."/>
            <person name="Ichikawa Y."/>
            <person name="Idonuma A."/>
            <person name="Iijima M."/>
            <person name="Ikeda M."/>
            <person name="Ikeno M."/>
            <person name="Ito K."/>
            <person name="Ito S."/>
            <person name="Ito T."/>
            <person name="Ito Y."/>
            <person name="Ito Y."/>
            <person name="Iwabuchi A."/>
            <person name="Kamiya K."/>
            <person name="Karasawa W."/>
            <person name="Kurita K."/>
            <person name="Katagiri S."/>
            <person name="Kikuta A."/>
            <person name="Kobayashi H."/>
            <person name="Kobayashi N."/>
            <person name="Machita K."/>
            <person name="Maehara T."/>
            <person name="Masukawa M."/>
            <person name="Mizubayashi T."/>
            <person name="Mukai Y."/>
            <person name="Nagasaki H."/>
            <person name="Nagata Y."/>
            <person name="Naito S."/>
            <person name="Nakashima M."/>
            <person name="Nakama Y."/>
            <person name="Nakamichi Y."/>
            <person name="Nakamura M."/>
            <person name="Meguro A."/>
            <person name="Negishi M."/>
            <person name="Ohta I."/>
            <person name="Ohta T."/>
            <person name="Okamoto M."/>
            <person name="Ono N."/>
            <person name="Saji S."/>
            <person name="Sakaguchi M."/>
            <person name="Sakai K."/>
            <person name="Shibata M."/>
            <person name="Shimokawa T."/>
            <person name="Song J."/>
            <person name="Takazaki Y."/>
            <person name="Terasawa K."/>
            <person name="Tsugane M."/>
            <person name="Tsuji K."/>
            <person name="Ueda S."/>
            <person name="Waki K."/>
            <person name="Yamagata H."/>
            <person name="Yamamoto M."/>
            <person name="Yamamoto S."/>
            <person name="Yamane H."/>
            <person name="Yoshiki S."/>
            <person name="Yoshihara R."/>
            <person name="Yukawa K."/>
            <person name="Zhong H."/>
            <person name="Yano M."/>
            <person name="Yuan Q."/>
            <person name="Ouyang S."/>
            <person name="Liu J."/>
            <person name="Jones K.M."/>
            <person name="Gansberger K."/>
            <person name="Moffat K."/>
            <person name="Hill J."/>
            <person name="Bera J."/>
            <person name="Fadrosh D."/>
            <person name="Jin S."/>
            <person name="Johri S."/>
            <person name="Kim M."/>
            <person name="Overton L."/>
            <person name="Reardon M."/>
            <person name="Tsitrin T."/>
            <person name="Vuong H."/>
            <person name="Weaver B."/>
            <person name="Ciecko A."/>
            <person name="Tallon L."/>
            <person name="Jackson J."/>
            <person name="Pai G."/>
            <person name="Aken S.V."/>
            <person name="Utterback T."/>
            <person name="Reidmuller S."/>
            <person name="Feldblyum T."/>
            <person name="Hsiao J."/>
            <person name="Zismann V."/>
            <person name="Iobst S."/>
            <person name="de Vazeille A.R."/>
            <person name="Buell C.R."/>
            <person name="Ying K."/>
            <person name="Li Y."/>
            <person name="Lu T."/>
            <person name="Huang Y."/>
            <person name="Zhao Q."/>
            <person name="Feng Q."/>
            <person name="Zhang L."/>
            <person name="Zhu J."/>
            <person name="Weng Q."/>
            <person name="Mu J."/>
            <person name="Lu Y."/>
            <person name="Fan D."/>
            <person name="Liu Y."/>
            <person name="Guan J."/>
            <person name="Zhang Y."/>
            <person name="Yu S."/>
            <person name="Liu X."/>
            <person name="Zhang Y."/>
            <person name="Hong G."/>
            <person name="Han B."/>
            <person name="Choisne N."/>
            <person name="Demange N."/>
            <person name="Orjeda G."/>
            <person name="Samain S."/>
            <person name="Cattolico L."/>
            <person name="Pelletier E."/>
            <person name="Couloux A."/>
            <person name="Segurens B."/>
            <person name="Wincker P."/>
            <person name="D'Hont A."/>
            <person name="Scarpelli C."/>
            <person name="Weissenbach J."/>
            <person name="Salanoubat M."/>
            <person name="Quetier F."/>
            <person name="Yu Y."/>
            <person name="Kim H.R."/>
            <person name="Rambo T."/>
            <person name="Currie J."/>
            <person name="Collura K."/>
            <person name="Luo M."/>
            <person name="Yang T."/>
            <person name="Ammiraju J.S.S."/>
            <person name="Engler F."/>
            <person name="Soderlund C."/>
            <person name="Wing R.A."/>
            <person name="Palmer L.E."/>
            <person name="de la Bastide M."/>
            <person name="Spiegel L."/>
            <person name="Nascimento L."/>
            <person name="Zutavern T."/>
            <person name="O'Shaughnessy A."/>
            <person name="Dike S."/>
            <person name="Dedhia N."/>
            <person name="Preston R."/>
            <person name="Balija V."/>
            <person name="McCombie W.R."/>
            <person name="Chow T."/>
            <person name="Chen H."/>
            <person name="Chung M."/>
            <person name="Chen C."/>
            <person name="Shaw J."/>
            <person name="Wu H."/>
            <person name="Hsiao K."/>
            <person name="Chao Y."/>
            <person name="Chu M."/>
            <person name="Cheng C."/>
            <person name="Hour A."/>
            <person name="Lee P."/>
            <person name="Lin S."/>
            <person name="Lin Y."/>
            <person name="Liou J."/>
            <person name="Liu S."/>
            <person name="Hsing Y."/>
            <person name="Raghuvanshi S."/>
            <person name="Mohanty A."/>
            <person name="Bharti A.K."/>
            <person name="Gaur A."/>
            <person name="Gupta V."/>
            <person name="Kumar D."/>
            <person name="Ravi V."/>
            <person name="Vij S."/>
            <person name="Kapur A."/>
            <person name="Khurana P."/>
            <person name="Khurana P."/>
            <person name="Khurana J.P."/>
            <person name="Tyagi A.K."/>
            <person name="Gaikwad K."/>
            <person name="Singh A."/>
            <person name="Dalal V."/>
            <person name="Srivastava S."/>
            <person name="Dixit A."/>
            <person name="Pal A.K."/>
            <person name="Ghazi I.A."/>
            <person name="Yadav M."/>
            <person name="Pandit A."/>
            <person name="Bhargava A."/>
            <person name="Sureshbabu K."/>
            <person name="Batra K."/>
            <person name="Sharma T.R."/>
            <person name="Mohapatra T."/>
            <person name="Singh N.K."/>
            <person name="Messing J."/>
            <person name="Nelson A.B."/>
            <person name="Fuks G."/>
            <person name="Kavchok S."/>
            <person name="Keizer G."/>
            <person name="Linton E."/>
            <person name="Llaca V."/>
            <person name="Song R."/>
            <person name="Tanyolac B."/>
            <person name="Young S."/>
            <person name="Ho-Il K."/>
            <person name="Hahn J.H."/>
            <person name="Sangsakoo G."/>
            <person name="Vanavichit A."/>
            <person name="de Mattos Luiz.A.T."/>
            <person name="Zimmer P.D."/>
            <person name="Malone G."/>
            <person name="Dellagostin O."/>
            <person name="de Oliveira A.C."/>
            <person name="Bevan M."/>
            <person name="Bancroft I."/>
            <person name="Minx P."/>
            <person name="Cordum H."/>
            <person name="Wilson R."/>
            <person name="Cheng Z."/>
            <person name="Jin W."/>
            <person name="Jiang J."/>
            <person name="Leong S.A."/>
            <person name="Iwama H."/>
            <person name="Gojobori T."/>
            <person name="Itoh T."/>
            <person name="Niimura Y."/>
            <person name="Fujii Y."/>
            <person name="Habara T."/>
            <person name="Sakai H."/>
            <person name="Sato Y."/>
            <person name="Wilson G."/>
            <person name="Kumar K."/>
            <person name="McCouch S."/>
            <person name="Juretic N."/>
            <person name="Hoen D."/>
            <person name="Wright S."/>
            <person name="Bruskiewich R."/>
            <person name="Bureau T."/>
            <person name="Miyao A."/>
            <person name="Hirochika H."/>
            <person name="Nishikawa T."/>
            <person name="Kadowaki K."/>
            <person name="Sugiura M."/>
            <person name="Burr B."/>
            <person name="Sasaki T."/>
        </authorList>
    </citation>
    <scope>NUCLEOTIDE SEQUENCE [LARGE SCALE GENOMIC DNA]</scope>
    <source>
        <strain evidence="9">cv. Nipponbare</strain>
    </source>
</reference>
<gene>
    <name evidence="8" type="ORF">OSJNBa0073L01.20</name>
</gene>
<evidence type="ECO:0000256" key="6">
    <source>
        <dbReference type="SAM" id="MobiDB-lite"/>
    </source>
</evidence>
<dbReference type="GO" id="GO:0006952">
    <property type="term" value="P:defense response"/>
    <property type="evidence" value="ECO:0007669"/>
    <property type="project" value="UniProtKB-KW"/>
</dbReference>
<evidence type="ECO:0000313" key="9">
    <source>
        <dbReference type="Proteomes" id="UP000000763"/>
    </source>
</evidence>
<evidence type="ECO:0000256" key="1">
    <source>
        <dbReference type="ARBA" id="ARBA00008894"/>
    </source>
</evidence>
<accession>Q7G3C5</accession>
<feature type="region of interest" description="Disordered" evidence="6">
    <location>
        <begin position="126"/>
        <end position="152"/>
    </location>
</feature>
<evidence type="ECO:0000256" key="3">
    <source>
        <dbReference type="ARBA" id="ARBA00022737"/>
    </source>
</evidence>
<name>Q7G3C5_ORYSJ</name>
<dbReference type="Pfam" id="PF18052">
    <property type="entry name" value="Rx_N"/>
    <property type="match status" value="1"/>
</dbReference>
<keyword evidence="3" id="KW-0677">Repeat</keyword>
<proteinExistence type="inferred from homology"/>
<evidence type="ECO:0000256" key="5">
    <source>
        <dbReference type="ARBA" id="ARBA00022821"/>
    </source>
</evidence>
<protein>
    <recommendedName>
        <fullName evidence="7">Disease resistance N-terminal domain-containing protein</fullName>
    </recommendedName>
</protein>
<organism evidence="8 9">
    <name type="scientific">Oryza sativa subsp. japonica</name>
    <name type="common">Rice</name>
    <dbReference type="NCBI Taxonomy" id="39947"/>
    <lineage>
        <taxon>Eukaryota</taxon>
        <taxon>Viridiplantae</taxon>
        <taxon>Streptophyta</taxon>
        <taxon>Embryophyta</taxon>
        <taxon>Tracheophyta</taxon>
        <taxon>Spermatophyta</taxon>
        <taxon>Magnoliopsida</taxon>
        <taxon>Liliopsida</taxon>
        <taxon>Poales</taxon>
        <taxon>Poaceae</taxon>
        <taxon>BOP clade</taxon>
        <taxon>Oryzoideae</taxon>
        <taxon>Oryzeae</taxon>
        <taxon>Oryzinae</taxon>
        <taxon>Oryza</taxon>
        <taxon>Oryza sativa</taxon>
    </lineage>
</organism>
<keyword evidence="4" id="KW-0547">Nucleotide-binding</keyword>
<dbReference type="Gene3D" id="1.20.5.4130">
    <property type="match status" value="1"/>
</dbReference>
<dbReference type="Proteomes" id="UP000000763">
    <property type="component" value="Chromosome 10"/>
</dbReference>